<keyword evidence="2" id="KW-1185">Reference proteome</keyword>
<dbReference type="Proteomes" id="UP000050761">
    <property type="component" value="Unassembled WGS sequence"/>
</dbReference>
<reference evidence="1 2" key="1">
    <citation type="submission" date="2018-11" db="EMBL/GenBank/DDBJ databases">
        <authorList>
            <consortium name="Pathogen Informatics"/>
        </authorList>
    </citation>
    <scope>NUCLEOTIDE SEQUENCE [LARGE SCALE GENOMIC DNA]</scope>
</reference>
<sequence>MLQLTSCRNLSLVRRVIVGRFTIEQVFLQGSTIRRLLGLATSLCRENLGRPSMQTLQETGIFRATTATTTSTPVCRPCSSPWDLQSREALFCLLFKISNTLTCGWVSFCECRSVNLANRWKNANCIASIVLVPSPD</sequence>
<evidence type="ECO:0000313" key="2">
    <source>
        <dbReference type="Proteomes" id="UP000050761"/>
    </source>
</evidence>
<protein>
    <submittedName>
        <fullName evidence="3">Secreted protein</fullName>
    </submittedName>
</protein>
<reference evidence="3" key="2">
    <citation type="submission" date="2019-09" db="UniProtKB">
        <authorList>
            <consortium name="WormBaseParasite"/>
        </authorList>
    </citation>
    <scope>IDENTIFICATION</scope>
</reference>
<name>A0A183F5L0_HELPZ</name>
<dbReference type="AlphaFoldDB" id="A0A183F5L0"/>
<dbReference type="EMBL" id="UZAH01001593">
    <property type="protein sequence ID" value="VDO19835.1"/>
    <property type="molecule type" value="Genomic_DNA"/>
</dbReference>
<gene>
    <name evidence="1" type="ORF">HPBE_LOCUS1453</name>
</gene>
<dbReference type="WBParaSite" id="HPBE_0000145201-mRNA-1">
    <property type="protein sequence ID" value="HPBE_0000145201-mRNA-1"/>
    <property type="gene ID" value="HPBE_0000145201"/>
</dbReference>
<evidence type="ECO:0000313" key="3">
    <source>
        <dbReference type="WBParaSite" id="HPBE_0000145201-mRNA-1"/>
    </source>
</evidence>
<accession>A0A183F5L0</accession>
<accession>A0A3P7X216</accession>
<evidence type="ECO:0000313" key="1">
    <source>
        <dbReference type="EMBL" id="VDO19835.1"/>
    </source>
</evidence>
<organism evidence="2 3">
    <name type="scientific">Heligmosomoides polygyrus</name>
    <name type="common">Parasitic roundworm</name>
    <dbReference type="NCBI Taxonomy" id="6339"/>
    <lineage>
        <taxon>Eukaryota</taxon>
        <taxon>Metazoa</taxon>
        <taxon>Ecdysozoa</taxon>
        <taxon>Nematoda</taxon>
        <taxon>Chromadorea</taxon>
        <taxon>Rhabditida</taxon>
        <taxon>Rhabditina</taxon>
        <taxon>Rhabditomorpha</taxon>
        <taxon>Strongyloidea</taxon>
        <taxon>Heligmosomidae</taxon>
        <taxon>Heligmosomoides</taxon>
    </lineage>
</organism>
<proteinExistence type="predicted"/>